<protein>
    <submittedName>
        <fullName evidence="1">Uncharacterized protein</fullName>
    </submittedName>
</protein>
<dbReference type="RefSeq" id="WP_343904005.1">
    <property type="nucleotide sequence ID" value="NZ_BAAAIS010000002.1"/>
</dbReference>
<name>A0ABW4PX02_9MICO</name>
<sequence>MTRSGHRADGGGNTRTADENDVLVWFTVQCLSNALRLQTYLEDACRSGDDELADLLGTAPHESAEGAEIATDLLRRRLGQD</sequence>
<accession>A0ABW4PX02</accession>
<evidence type="ECO:0000313" key="1">
    <source>
        <dbReference type="EMBL" id="MFD1834797.1"/>
    </source>
</evidence>
<keyword evidence="2" id="KW-1185">Reference proteome</keyword>
<reference evidence="2" key="1">
    <citation type="journal article" date="2019" name="Int. J. Syst. Evol. Microbiol.">
        <title>The Global Catalogue of Microorganisms (GCM) 10K type strain sequencing project: providing services to taxonomists for standard genome sequencing and annotation.</title>
        <authorList>
            <consortium name="The Broad Institute Genomics Platform"/>
            <consortium name="The Broad Institute Genome Sequencing Center for Infectious Disease"/>
            <person name="Wu L."/>
            <person name="Ma J."/>
        </authorList>
    </citation>
    <scope>NUCLEOTIDE SEQUENCE [LARGE SCALE GENOMIC DNA]</scope>
    <source>
        <strain evidence="2">JCM 11650</strain>
    </source>
</reference>
<organism evidence="1 2">
    <name type="scientific">Brachybacterium rhamnosum</name>
    <dbReference type="NCBI Taxonomy" id="173361"/>
    <lineage>
        <taxon>Bacteria</taxon>
        <taxon>Bacillati</taxon>
        <taxon>Actinomycetota</taxon>
        <taxon>Actinomycetes</taxon>
        <taxon>Micrococcales</taxon>
        <taxon>Dermabacteraceae</taxon>
        <taxon>Brachybacterium</taxon>
    </lineage>
</organism>
<comment type="caution">
    <text evidence="1">The sequence shown here is derived from an EMBL/GenBank/DDBJ whole genome shotgun (WGS) entry which is preliminary data.</text>
</comment>
<evidence type="ECO:0000313" key="2">
    <source>
        <dbReference type="Proteomes" id="UP001597280"/>
    </source>
</evidence>
<gene>
    <name evidence="1" type="ORF">ACFSDA_06865</name>
</gene>
<dbReference type="Proteomes" id="UP001597280">
    <property type="component" value="Unassembled WGS sequence"/>
</dbReference>
<dbReference type="EMBL" id="JBHUFL010000002">
    <property type="protein sequence ID" value="MFD1834797.1"/>
    <property type="molecule type" value="Genomic_DNA"/>
</dbReference>
<proteinExistence type="predicted"/>